<sequence>MIDQQQRVVQDSTTRSLLDFAQILIEKIQVQDGTCILHVEDSILTHQYLEEIDLSLLPRHEEIKAIDDTAVKLWNSTTGQRPANMSTQLRCLLQAFAASLLVICQNILNNDDPNLRRTFKYSLKAVESLLNENRVALAEILIEQCAKYCDTLCKLAISLDTNTAASRTKLEHEYILRRLHLAWRKGQQDHADKWFNDLEQHVQSFDKADYHRLVFLLVDIGQASHQAKRSVEAVKWLLRASDLLTAKTSHDPSEEESGLRLHLLQALIKLPITELDTNCEELLKRLLNATDRASIKSMPYQLTRLEYYCQPENLNCSNPKYAATARLQINRSLDAFACQAALSQSTLDTIMHYAYKQFSVAQDQALVTLNKLLMTRLKDENNAEWTEKIIVLVVHFQCIMEKPLRLGDQHDMKELLDQYHEVLGNCISSLGAQACLMDIAKSIKRSEKGPDQSALLQWCEVGLHKIFSALDSENKGRLQRKLMQYWIRQGKRSKFKQIYEEMDLPIRESPESLYLLFQGAMKCGMAKPAREALETLIESPNVNNQLIYACISEAQKHEKPVESILWVTQTILFREGKTLGTPAMYRFALQHIDANEAETNKPVLSKGDQCKRVCEMLNKAAQDMMKANGENAELWDAHELEWFCMTCWNLTLKHMNDWGPFKVSYLAQVTTKFMKRIVEGPASSSFWKKQYLLAIFLDCAFSLICAKEFKNQQDRDKKFQDILAKSDKFLTCYHNTEESLAGADAVETHKKALGVIVFAFEAALITKEWSKAQDLVKYPDEELKWLAGHTYNRAIDHYHSGQNDMWTKYTSLSLKLSQCMADKGFYAELSKQVDATKSD</sequence>
<dbReference type="PANTHER" id="PTHR40375:SF2">
    <property type="entry name" value="SPORULATION-SPECIFIC PROTEIN 22"/>
    <property type="match status" value="1"/>
</dbReference>
<name>A0A8H3FXY9_9LECA</name>
<dbReference type="EMBL" id="CAJPDQ010000033">
    <property type="protein sequence ID" value="CAF9929713.1"/>
    <property type="molecule type" value="Genomic_DNA"/>
</dbReference>
<accession>A0A8H3FXY9</accession>
<evidence type="ECO:0000313" key="2">
    <source>
        <dbReference type="EMBL" id="CAF9929713.1"/>
    </source>
</evidence>
<dbReference type="GO" id="GO:0090173">
    <property type="term" value="P:regulation of synaptonemal complex assembly"/>
    <property type="evidence" value="ECO:0007669"/>
    <property type="project" value="InterPro"/>
</dbReference>
<evidence type="ECO:0000256" key="1">
    <source>
        <dbReference type="ARBA" id="ARBA00023254"/>
    </source>
</evidence>
<dbReference type="OrthoDB" id="65716at2759"/>
<dbReference type="GO" id="GO:0051321">
    <property type="term" value="P:meiotic cell cycle"/>
    <property type="evidence" value="ECO:0007669"/>
    <property type="project" value="UniProtKB-KW"/>
</dbReference>
<dbReference type="Pfam" id="PF08631">
    <property type="entry name" value="SPO22"/>
    <property type="match status" value="1"/>
</dbReference>
<reference evidence="2" key="1">
    <citation type="submission" date="2021-03" db="EMBL/GenBank/DDBJ databases">
        <authorList>
            <person name="Tagirdzhanova G."/>
        </authorList>
    </citation>
    <scope>NUCLEOTIDE SEQUENCE</scope>
</reference>
<dbReference type="PANTHER" id="PTHR40375">
    <property type="entry name" value="SPORULATION-SPECIFIC PROTEIN 22"/>
    <property type="match status" value="1"/>
</dbReference>
<proteinExistence type="predicted"/>
<protein>
    <recommendedName>
        <fullName evidence="4">Protein ZIP4 homolog</fullName>
    </recommendedName>
</protein>
<comment type="caution">
    <text evidence="2">The sequence shown here is derived from an EMBL/GenBank/DDBJ whole genome shotgun (WGS) entry which is preliminary data.</text>
</comment>
<dbReference type="InterPro" id="IPR013940">
    <property type="entry name" value="Spo22/ZIP4/TEX11"/>
</dbReference>
<evidence type="ECO:0000313" key="3">
    <source>
        <dbReference type="Proteomes" id="UP000664169"/>
    </source>
</evidence>
<organism evidence="2 3">
    <name type="scientific">Gomphillus americanus</name>
    <dbReference type="NCBI Taxonomy" id="1940652"/>
    <lineage>
        <taxon>Eukaryota</taxon>
        <taxon>Fungi</taxon>
        <taxon>Dikarya</taxon>
        <taxon>Ascomycota</taxon>
        <taxon>Pezizomycotina</taxon>
        <taxon>Lecanoromycetes</taxon>
        <taxon>OSLEUM clade</taxon>
        <taxon>Ostropomycetidae</taxon>
        <taxon>Ostropales</taxon>
        <taxon>Graphidaceae</taxon>
        <taxon>Gomphilloideae</taxon>
        <taxon>Gomphillus</taxon>
    </lineage>
</organism>
<evidence type="ECO:0008006" key="4">
    <source>
        <dbReference type="Google" id="ProtNLM"/>
    </source>
</evidence>
<gene>
    <name evidence="2" type="ORF">GOMPHAMPRED_005458</name>
</gene>
<keyword evidence="3" id="KW-1185">Reference proteome</keyword>
<keyword evidence="1" id="KW-0469">Meiosis</keyword>
<dbReference type="AlphaFoldDB" id="A0A8H3FXY9"/>
<dbReference type="InterPro" id="IPR039057">
    <property type="entry name" value="Spo22/ZIP4"/>
</dbReference>
<dbReference type="Proteomes" id="UP000664169">
    <property type="component" value="Unassembled WGS sequence"/>
</dbReference>